<organism evidence="1 2">
    <name type="scientific">Aneurinibacillus aneurinilyticus ATCC 12856</name>
    <dbReference type="NCBI Taxonomy" id="649747"/>
    <lineage>
        <taxon>Bacteria</taxon>
        <taxon>Bacillati</taxon>
        <taxon>Bacillota</taxon>
        <taxon>Bacilli</taxon>
        <taxon>Bacillales</taxon>
        <taxon>Paenibacillaceae</taxon>
        <taxon>Aneurinibacillus group</taxon>
        <taxon>Aneurinibacillus</taxon>
    </lineage>
</organism>
<dbReference type="GeneID" id="92840420"/>
<dbReference type="HOGENOM" id="CLU_1122777_0_0_9"/>
<comment type="caution">
    <text evidence="1">The sequence shown here is derived from an EMBL/GenBank/DDBJ whole genome shotgun (WGS) entry which is preliminary data.</text>
</comment>
<dbReference type="EMBL" id="AWSJ01000046">
    <property type="protein sequence ID" value="ERI11223.1"/>
    <property type="molecule type" value="Genomic_DNA"/>
</dbReference>
<protein>
    <recommendedName>
        <fullName evidence="3">Endonuclease/exonuclease/phosphatase family protein</fullName>
    </recommendedName>
</protein>
<dbReference type="SUPFAM" id="SSF56219">
    <property type="entry name" value="DNase I-like"/>
    <property type="match status" value="1"/>
</dbReference>
<reference evidence="1 2" key="1">
    <citation type="submission" date="2013-08" db="EMBL/GenBank/DDBJ databases">
        <authorList>
            <person name="Weinstock G."/>
            <person name="Sodergren E."/>
            <person name="Wylie T."/>
            <person name="Fulton L."/>
            <person name="Fulton R."/>
            <person name="Fronick C."/>
            <person name="O'Laughlin M."/>
            <person name="Godfrey J."/>
            <person name="Miner T."/>
            <person name="Herter B."/>
            <person name="Appelbaum E."/>
            <person name="Cordes M."/>
            <person name="Lek S."/>
            <person name="Wollam A."/>
            <person name="Pepin K.H."/>
            <person name="Palsikar V.B."/>
            <person name="Mitreva M."/>
            <person name="Wilson R.K."/>
        </authorList>
    </citation>
    <scope>NUCLEOTIDE SEQUENCE [LARGE SCALE GENOMIC DNA]</scope>
    <source>
        <strain evidence="1 2">ATCC 12856</strain>
    </source>
</reference>
<dbReference type="InterPro" id="IPR036691">
    <property type="entry name" value="Endo/exonu/phosph_ase_sf"/>
</dbReference>
<sequence>MKLLEWNIHKMTNKVLVKPFVYNRILEQQADIICLVEYIDDIRIKNALSGGYWIKESIALSGNQILIAISKKIAPNGIELIRATEEASCYNFLHISYTNSCNKKFSVIGVRMLSPINASSQTKPLNKYLSQLKESFICTGDFNIKKNRMSHWFPKCNIGKLKYNTQEIDNSSIVYVEKNTKLINGFGDVDHVLGSDDLQITSEYKWDFIEDDEQYPQKSNIRIGEVWDIKPAYPDHAMMITEIDILY</sequence>
<evidence type="ECO:0000313" key="2">
    <source>
        <dbReference type="Proteomes" id="UP000016511"/>
    </source>
</evidence>
<dbReference type="AlphaFoldDB" id="U1X9L0"/>
<evidence type="ECO:0008006" key="3">
    <source>
        <dbReference type="Google" id="ProtNLM"/>
    </source>
</evidence>
<proteinExistence type="predicted"/>
<dbReference type="Proteomes" id="UP000016511">
    <property type="component" value="Unassembled WGS sequence"/>
</dbReference>
<evidence type="ECO:0000313" key="1">
    <source>
        <dbReference type="EMBL" id="ERI11223.1"/>
    </source>
</evidence>
<dbReference type="Gene3D" id="3.60.10.10">
    <property type="entry name" value="Endonuclease/exonuclease/phosphatase"/>
    <property type="match status" value="1"/>
</dbReference>
<gene>
    <name evidence="1" type="ORF">HMPREF0083_00634</name>
</gene>
<dbReference type="STRING" id="649747.HMPREF0083_00634"/>
<accession>U1X9L0</accession>
<keyword evidence="2" id="KW-1185">Reference proteome</keyword>
<dbReference type="PATRIC" id="fig|649747.3.peg.565"/>
<name>U1X9L0_ANEAE</name>
<dbReference type="RefSeq" id="WP_021623086.1">
    <property type="nucleotide sequence ID" value="NZ_KE952847.1"/>
</dbReference>